<feature type="transmembrane region" description="Helical" evidence="2">
    <location>
        <begin position="184"/>
        <end position="209"/>
    </location>
</feature>
<protein>
    <submittedName>
        <fullName evidence="3">Similar to serine-repeat antigen 4</fullName>
    </submittedName>
</protein>
<dbReference type="STRING" id="243090.RB6968"/>
<dbReference type="AlphaFoldDB" id="Q7UPF8"/>
<dbReference type="KEGG" id="rba:RB6968"/>
<accession>Q7UPF8</accession>
<gene>
    <name evidence="3" type="ordered locus">RB6968</name>
</gene>
<dbReference type="InParanoid" id="Q7UPF8"/>
<dbReference type="Proteomes" id="UP000001025">
    <property type="component" value="Chromosome"/>
</dbReference>
<dbReference type="EMBL" id="BX294145">
    <property type="protein sequence ID" value="CAD75104.1"/>
    <property type="molecule type" value="Genomic_DNA"/>
</dbReference>
<evidence type="ECO:0000313" key="3">
    <source>
        <dbReference type="EMBL" id="CAD75104.1"/>
    </source>
</evidence>
<feature type="region of interest" description="Disordered" evidence="1">
    <location>
        <begin position="301"/>
        <end position="371"/>
    </location>
</feature>
<keyword evidence="2" id="KW-1133">Transmembrane helix</keyword>
<feature type="compositionally biased region" description="Polar residues" evidence="1">
    <location>
        <begin position="323"/>
        <end position="332"/>
    </location>
</feature>
<proteinExistence type="predicted"/>
<dbReference type="OrthoDB" id="266044at2"/>
<keyword evidence="2" id="KW-0472">Membrane</keyword>
<feature type="compositionally biased region" description="Polar residues" evidence="1">
    <location>
        <begin position="262"/>
        <end position="272"/>
    </location>
</feature>
<reference evidence="3 4" key="1">
    <citation type="journal article" date="2003" name="Proc. Natl. Acad. Sci. U.S.A.">
        <title>Complete genome sequence of the marine planctomycete Pirellula sp. strain 1.</title>
        <authorList>
            <person name="Gloeckner F.O."/>
            <person name="Kube M."/>
            <person name="Bauer M."/>
            <person name="Teeling H."/>
            <person name="Lombardot T."/>
            <person name="Ludwig W."/>
            <person name="Gade D."/>
            <person name="Beck A."/>
            <person name="Borzym K."/>
            <person name="Heitmann K."/>
            <person name="Rabus R."/>
            <person name="Schlesner H."/>
            <person name="Amann R."/>
            <person name="Reinhardt R."/>
        </authorList>
    </citation>
    <scope>NUCLEOTIDE SEQUENCE [LARGE SCALE GENOMIC DNA]</scope>
    <source>
        <strain evidence="4">DSM 10527 / NCIMB 13988 / SH1</strain>
    </source>
</reference>
<evidence type="ECO:0000313" key="4">
    <source>
        <dbReference type="Proteomes" id="UP000001025"/>
    </source>
</evidence>
<dbReference type="EnsemblBacteria" id="CAD75104">
    <property type="protein sequence ID" value="CAD75104"/>
    <property type="gene ID" value="RB6968"/>
</dbReference>
<name>Q7UPF8_RHOBA</name>
<evidence type="ECO:0000256" key="2">
    <source>
        <dbReference type="SAM" id="Phobius"/>
    </source>
</evidence>
<sequence>MVSLMLVTPCPRCHESVRIPDRLLSGQVAATAQVQCPWCLSTLDQQEIESVMPPALIVVGDNLNTSADPLTELEAVDVDDEEPAALGGFALAGAASELGTQAPDPEAIGSTEEVAELEALDSDVFESQTDEPEITSVEASADADDLDEFTIPEDRSDSAVDGAPEVAPMAIYTSDKKRRKKKSLIKTVGSPILGALLALPIGGGLLWYLDALPNLGFYPLDGTYSSSNSIQRSAAAPVNPGGYVPPIMDETPEGRSLGEDLNNGSSDDTSTPAPVELDTSEADMVPANDPATDALAELSDMATSSNNPSAEDDFETPPEDLQTLPSDESSVTEVAKPPVDSITTSEDAPSDAPATASEDPTAEEPQDHLPGLPAAINEMVSDDAEMPATPDTTASEDSDADMSAAINEIDMVLEQLESIDAADPKYGQAVIFAYGTLSRLSAETSPGNYDQLQPLVDRIKSNTNLFISFAKQVPAWIDTPKDDRQTDGAFILGKFVDAKESDGYQVRLMNGKAYPVTFADSVEAQTVTAVAFGKLDVSDEPASFEINWMQPAN</sequence>
<organism evidence="3 4">
    <name type="scientific">Rhodopirellula baltica (strain DSM 10527 / NCIMB 13988 / SH1)</name>
    <dbReference type="NCBI Taxonomy" id="243090"/>
    <lineage>
        <taxon>Bacteria</taxon>
        <taxon>Pseudomonadati</taxon>
        <taxon>Planctomycetota</taxon>
        <taxon>Planctomycetia</taxon>
        <taxon>Pirellulales</taxon>
        <taxon>Pirellulaceae</taxon>
        <taxon>Rhodopirellula</taxon>
    </lineage>
</organism>
<evidence type="ECO:0000256" key="1">
    <source>
        <dbReference type="SAM" id="MobiDB-lite"/>
    </source>
</evidence>
<dbReference type="HOGENOM" id="CLU_492476_0_0_0"/>
<dbReference type="PATRIC" id="fig|243090.15.peg.3374"/>
<keyword evidence="4" id="KW-1185">Reference proteome</keyword>
<keyword evidence="2" id="KW-0812">Transmembrane</keyword>
<feature type="region of interest" description="Disordered" evidence="1">
    <location>
        <begin position="233"/>
        <end position="287"/>
    </location>
</feature>